<keyword evidence="2" id="KW-0813">Transport</keyword>
<feature type="transmembrane region" description="Helical" evidence="7">
    <location>
        <begin position="115"/>
        <end position="138"/>
    </location>
</feature>
<feature type="domain" description="Major facilitator superfamily (MFS) profile" evidence="8">
    <location>
        <begin position="23"/>
        <end position="406"/>
    </location>
</feature>
<evidence type="ECO:0000313" key="9">
    <source>
        <dbReference type="EMBL" id="QJS99872.1"/>
    </source>
</evidence>
<feature type="transmembrane region" description="Helical" evidence="7">
    <location>
        <begin position="89"/>
        <end position="109"/>
    </location>
</feature>
<reference evidence="9" key="1">
    <citation type="submission" date="2020-03" db="EMBL/GenBank/DDBJ databases">
        <title>Molecular networking-based the target discovery of potent antiproliferative macrolactams: 5/6/7/16 polycyclic ansamycins and glycosylated trienomycin from Streptomyces cacaoi subsp. asoensis.</title>
        <authorList>
            <person name="Liu L.-L."/>
        </authorList>
    </citation>
    <scope>NUCLEOTIDE SEQUENCE [LARGE SCALE GENOMIC DNA]</scope>
    <source>
        <strain evidence="9">H2S5</strain>
    </source>
</reference>
<keyword evidence="3 7" id="KW-0812">Transmembrane</keyword>
<protein>
    <submittedName>
        <fullName evidence="9">MFS transporter</fullName>
    </submittedName>
</protein>
<evidence type="ECO:0000256" key="2">
    <source>
        <dbReference type="ARBA" id="ARBA00022448"/>
    </source>
</evidence>
<sequence>MTDLHALTDGAATGTGDRSRPRAALPALCATQITSWGIVYYAFPVLNPEITSRTGWSAGTTTAAFSLALVVSALAGIRVGRILDQRGPRLVMTAGSVLGALSLVIVAAAPNPAVFFAGWTLAGLAMASTFYQPAFAALTRWWAPDHIRALTIVTLAGGLASTVFAPLTALLADHFSWRTTYLLLAAVLAAVTVPAHALALRGPWPKAPRPSTSLVGGTAAVARSRTFWLLAAALTLSSFAMYAVVVALVPLLLDRGYSTTQAAWALGLGGAGQTLGRTLYATLARHIGSTARTVALLALGGMTTAAFAIVPGPYALLIALSIAAGMVRGNLTLLQATAVTDRWGTSHYGHLSGLLTAPATTAAALAPFAGAALAAPFGGYPHLFALLAVISGCAALIATATRPPRPCQGADAPPRYKGWSSSRR</sequence>
<dbReference type="InterPro" id="IPR020846">
    <property type="entry name" value="MFS_dom"/>
</dbReference>
<proteinExistence type="predicted"/>
<feature type="transmembrane region" description="Helical" evidence="7">
    <location>
        <begin position="261"/>
        <end position="280"/>
    </location>
</feature>
<evidence type="ECO:0000259" key="8">
    <source>
        <dbReference type="PROSITE" id="PS50850"/>
    </source>
</evidence>
<comment type="subcellular location">
    <subcellularLocation>
        <location evidence="1">Cell membrane</location>
        <topology evidence="1">Multi-pass membrane protein</topology>
    </subcellularLocation>
</comment>
<feature type="transmembrane region" description="Helical" evidence="7">
    <location>
        <begin position="380"/>
        <end position="398"/>
    </location>
</feature>
<feature type="transmembrane region" description="Helical" evidence="7">
    <location>
        <begin position="55"/>
        <end position="77"/>
    </location>
</feature>
<evidence type="ECO:0000256" key="1">
    <source>
        <dbReference type="ARBA" id="ARBA00004651"/>
    </source>
</evidence>
<feature type="region of interest" description="Disordered" evidence="6">
    <location>
        <begin position="405"/>
        <end position="424"/>
    </location>
</feature>
<feature type="transmembrane region" description="Helical" evidence="7">
    <location>
        <begin position="292"/>
        <end position="310"/>
    </location>
</feature>
<dbReference type="PROSITE" id="PS50850">
    <property type="entry name" value="MFS"/>
    <property type="match status" value="1"/>
</dbReference>
<feature type="transmembrane region" description="Helical" evidence="7">
    <location>
        <begin position="150"/>
        <end position="169"/>
    </location>
</feature>
<dbReference type="Proteomes" id="UP000502665">
    <property type="component" value="Chromosome"/>
</dbReference>
<dbReference type="AlphaFoldDB" id="A0A6M4WU51"/>
<dbReference type="InterPro" id="IPR011701">
    <property type="entry name" value="MFS"/>
</dbReference>
<dbReference type="Gene3D" id="1.20.1250.20">
    <property type="entry name" value="MFS general substrate transporter like domains"/>
    <property type="match status" value="2"/>
</dbReference>
<dbReference type="InterPro" id="IPR036259">
    <property type="entry name" value="MFS_trans_sf"/>
</dbReference>
<dbReference type="RefSeq" id="WP_171395527.1">
    <property type="nucleotide sequence ID" value="NZ_CP049838.1"/>
</dbReference>
<dbReference type="EMBL" id="CP049838">
    <property type="protein sequence ID" value="QJS99872.1"/>
    <property type="molecule type" value="Genomic_DNA"/>
</dbReference>
<dbReference type="SUPFAM" id="SSF103473">
    <property type="entry name" value="MFS general substrate transporter"/>
    <property type="match status" value="1"/>
</dbReference>
<evidence type="ECO:0000256" key="6">
    <source>
        <dbReference type="SAM" id="MobiDB-lite"/>
    </source>
</evidence>
<feature type="transmembrane region" description="Helical" evidence="7">
    <location>
        <begin position="227"/>
        <end position="249"/>
    </location>
</feature>
<feature type="region of interest" description="Disordered" evidence="6">
    <location>
        <begin position="1"/>
        <end position="21"/>
    </location>
</feature>
<feature type="transmembrane region" description="Helical" evidence="7">
    <location>
        <begin position="316"/>
        <end position="339"/>
    </location>
</feature>
<dbReference type="GO" id="GO:0005886">
    <property type="term" value="C:plasma membrane"/>
    <property type="evidence" value="ECO:0007669"/>
    <property type="project" value="UniProtKB-SubCell"/>
</dbReference>
<keyword evidence="5 7" id="KW-0472">Membrane</keyword>
<keyword evidence="10" id="KW-1185">Reference proteome</keyword>
<gene>
    <name evidence="9" type="ORF">G9272_05870</name>
</gene>
<name>A0A6M4WU51_9ACTN</name>
<dbReference type="CDD" id="cd17355">
    <property type="entry name" value="MFS_YcxA_like"/>
    <property type="match status" value="1"/>
</dbReference>
<dbReference type="GO" id="GO:0022857">
    <property type="term" value="F:transmembrane transporter activity"/>
    <property type="evidence" value="ECO:0007669"/>
    <property type="project" value="InterPro"/>
</dbReference>
<dbReference type="PANTHER" id="PTHR43385:SF1">
    <property type="entry name" value="RIBOFLAVIN TRANSPORTER RIBJ"/>
    <property type="match status" value="1"/>
</dbReference>
<evidence type="ECO:0000313" key="10">
    <source>
        <dbReference type="Proteomes" id="UP000502665"/>
    </source>
</evidence>
<accession>A0A6M4WU51</accession>
<feature type="transmembrane region" description="Helical" evidence="7">
    <location>
        <begin position="23"/>
        <end position="43"/>
    </location>
</feature>
<feature type="transmembrane region" description="Helical" evidence="7">
    <location>
        <begin position="351"/>
        <end position="374"/>
    </location>
</feature>
<evidence type="ECO:0000256" key="7">
    <source>
        <dbReference type="SAM" id="Phobius"/>
    </source>
</evidence>
<feature type="transmembrane region" description="Helical" evidence="7">
    <location>
        <begin position="181"/>
        <end position="200"/>
    </location>
</feature>
<dbReference type="InterPro" id="IPR052983">
    <property type="entry name" value="MFS_Riboflavin_Transporter"/>
</dbReference>
<evidence type="ECO:0000256" key="5">
    <source>
        <dbReference type="ARBA" id="ARBA00023136"/>
    </source>
</evidence>
<evidence type="ECO:0000256" key="4">
    <source>
        <dbReference type="ARBA" id="ARBA00022989"/>
    </source>
</evidence>
<keyword evidence="4 7" id="KW-1133">Transmembrane helix</keyword>
<dbReference type="PANTHER" id="PTHR43385">
    <property type="entry name" value="RIBOFLAVIN TRANSPORTER RIBJ"/>
    <property type="match status" value="1"/>
</dbReference>
<dbReference type="Pfam" id="PF07690">
    <property type="entry name" value="MFS_1"/>
    <property type="match status" value="1"/>
</dbReference>
<evidence type="ECO:0000256" key="3">
    <source>
        <dbReference type="ARBA" id="ARBA00022692"/>
    </source>
</evidence>
<organism evidence="9 10">
    <name type="scientific">Streptomyces asoensis</name>
    <dbReference type="NCBI Taxonomy" id="249586"/>
    <lineage>
        <taxon>Bacteria</taxon>
        <taxon>Bacillati</taxon>
        <taxon>Actinomycetota</taxon>
        <taxon>Actinomycetes</taxon>
        <taxon>Kitasatosporales</taxon>
        <taxon>Streptomycetaceae</taxon>
        <taxon>Streptomyces</taxon>
    </lineage>
</organism>